<dbReference type="Gene3D" id="1.20.1250.20">
    <property type="entry name" value="MFS general substrate transporter like domains"/>
    <property type="match status" value="1"/>
</dbReference>
<evidence type="ECO:0000256" key="1">
    <source>
        <dbReference type="ARBA" id="ARBA00004651"/>
    </source>
</evidence>
<feature type="transmembrane region" description="Helical" evidence="6">
    <location>
        <begin position="296"/>
        <end position="316"/>
    </location>
</feature>
<feature type="transmembrane region" description="Helical" evidence="6">
    <location>
        <begin position="248"/>
        <end position="265"/>
    </location>
</feature>
<sequence length="369" mass="38307">MVPTGALNDLVTSLQISVAVGGQLIAVAAVMMAFGAPLLAAFVAGIDRRRLLSFALAWFAIGHALSALMPNYAALLPVRALSVLGAAVFTPQAAAAIGVMVPPEQRGRAITFVFLGWSVSSVLGMPLHAYIGEAFGWRWAFGLVALLSAGGALWVWRALPDGVRPPALSLASWREVFTHPALMATIGVTALSAAGQFTLFSYFAPYYRQVLGADASHISLSFMWFGAIGVIGNVLVARYIDRLGAARVVGWLLGCMALSLLLWPLGTSLMLMALVITPWALGCFASNSAQQARLSLAAPALTSALVALNSSAMYAGQALGAASGGAIVAQAGFGPLHWVGLAWMSAAIALSVWAARRMAATPRPAPAHG</sequence>
<comment type="caution">
    <text evidence="8">The sequence shown here is derived from an EMBL/GenBank/DDBJ whole genome shotgun (WGS) entry which is preliminary data.</text>
</comment>
<organism evidence="8 9">
    <name type="scientific">Pseudaquabacterium terrae</name>
    <dbReference type="NCBI Taxonomy" id="2732868"/>
    <lineage>
        <taxon>Bacteria</taxon>
        <taxon>Pseudomonadati</taxon>
        <taxon>Pseudomonadota</taxon>
        <taxon>Betaproteobacteria</taxon>
        <taxon>Burkholderiales</taxon>
        <taxon>Sphaerotilaceae</taxon>
        <taxon>Pseudaquabacterium</taxon>
    </lineage>
</organism>
<comment type="subcellular location">
    <subcellularLocation>
        <location evidence="1">Cell membrane</location>
        <topology evidence="1">Multi-pass membrane protein</topology>
    </subcellularLocation>
</comment>
<accession>A0ABX2EJK6</accession>
<dbReference type="Proteomes" id="UP000737171">
    <property type="component" value="Unassembled WGS sequence"/>
</dbReference>
<dbReference type="PANTHER" id="PTHR43124:SF10">
    <property type="entry name" value="PURINE EFFLUX PUMP PBUE"/>
    <property type="match status" value="1"/>
</dbReference>
<dbReference type="EMBL" id="JABRWJ010000005">
    <property type="protein sequence ID" value="NRF68770.1"/>
    <property type="molecule type" value="Genomic_DNA"/>
</dbReference>
<dbReference type="Pfam" id="PF07690">
    <property type="entry name" value="MFS_1"/>
    <property type="match status" value="1"/>
</dbReference>
<dbReference type="PANTHER" id="PTHR43124">
    <property type="entry name" value="PURINE EFFLUX PUMP PBUE"/>
    <property type="match status" value="1"/>
</dbReference>
<feature type="transmembrane region" description="Helical" evidence="6">
    <location>
        <begin position="215"/>
        <end position="236"/>
    </location>
</feature>
<evidence type="ECO:0000256" key="2">
    <source>
        <dbReference type="ARBA" id="ARBA00022475"/>
    </source>
</evidence>
<protein>
    <submittedName>
        <fullName evidence="8">MFS transporter</fullName>
    </submittedName>
</protein>
<dbReference type="InterPro" id="IPR050189">
    <property type="entry name" value="MFS_Efflux_Transporters"/>
</dbReference>
<keyword evidence="3 6" id="KW-0812">Transmembrane</keyword>
<feature type="transmembrane region" description="Helical" evidence="6">
    <location>
        <begin position="81"/>
        <end position="102"/>
    </location>
</feature>
<feature type="transmembrane region" description="Helical" evidence="6">
    <location>
        <begin position="51"/>
        <end position="69"/>
    </location>
</feature>
<dbReference type="InterPro" id="IPR036259">
    <property type="entry name" value="MFS_trans_sf"/>
</dbReference>
<feature type="transmembrane region" description="Helical" evidence="6">
    <location>
        <begin position="109"/>
        <end position="131"/>
    </location>
</feature>
<feature type="domain" description="Major facilitator superfamily (MFS) profile" evidence="7">
    <location>
        <begin position="1"/>
        <end position="363"/>
    </location>
</feature>
<dbReference type="CDD" id="cd17324">
    <property type="entry name" value="MFS_NepI_like"/>
    <property type="match status" value="1"/>
</dbReference>
<feature type="transmembrane region" description="Helical" evidence="6">
    <location>
        <begin position="180"/>
        <end position="203"/>
    </location>
</feature>
<evidence type="ECO:0000313" key="9">
    <source>
        <dbReference type="Proteomes" id="UP000737171"/>
    </source>
</evidence>
<dbReference type="InterPro" id="IPR011701">
    <property type="entry name" value="MFS"/>
</dbReference>
<dbReference type="SUPFAM" id="SSF103473">
    <property type="entry name" value="MFS general substrate transporter"/>
    <property type="match status" value="1"/>
</dbReference>
<evidence type="ECO:0000256" key="4">
    <source>
        <dbReference type="ARBA" id="ARBA00022989"/>
    </source>
</evidence>
<evidence type="ECO:0000256" key="3">
    <source>
        <dbReference type="ARBA" id="ARBA00022692"/>
    </source>
</evidence>
<keyword evidence="2" id="KW-1003">Cell membrane</keyword>
<dbReference type="PROSITE" id="PS50850">
    <property type="entry name" value="MFS"/>
    <property type="match status" value="1"/>
</dbReference>
<name>A0ABX2EJK6_9BURK</name>
<keyword evidence="5 6" id="KW-0472">Membrane</keyword>
<feature type="transmembrane region" description="Helical" evidence="6">
    <location>
        <begin position="271"/>
        <end position="289"/>
    </location>
</feature>
<keyword evidence="9" id="KW-1185">Reference proteome</keyword>
<evidence type="ECO:0000256" key="5">
    <source>
        <dbReference type="ARBA" id="ARBA00023136"/>
    </source>
</evidence>
<keyword evidence="4 6" id="KW-1133">Transmembrane helix</keyword>
<reference evidence="8 9" key="1">
    <citation type="submission" date="2020-05" db="EMBL/GenBank/DDBJ databases">
        <title>Aquincola sp. isolate from soil.</title>
        <authorList>
            <person name="Han J."/>
            <person name="Kim D.-U."/>
        </authorList>
    </citation>
    <scope>NUCLEOTIDE SEQUENCE [LARGE SCALE GENOMIC DNA]</scope>
    <source>
        <strain evidence="8 9">S2</strain>
    </source>
</reference>
<dbReference type="InterPro" id="IPR020846">
    <property type="entry name" value="MFS_dom"/>
</dbReference>
<gene>
    <name evidence="8" type="ORF">HLB44_17395</name>
</gene>
<feature type="transmembrane region" description="Helical" evidence="6">
    <location>
        <begin position="137"/>
        <end position="159"/>
    </location>
</feature>
<evidence type="ECO:0000256" key="6">
    <source>
        <dbReference type="SAM" id="Phobius"/>
    </source>
</evidence>
<feature type="transmembrane region" description="Helical" evidence="6">
    <location>
        <begin position="336"/>
        <end position="355"/>
    </location>
</feature>
<evidence type="ECO:0000313" key="8">
    <source>
        <dbReference type="EMBL" id="NRF68770.1"/>
    </source>
</evidence>
<feature type="transmembrane region" description="Helical" evidence="6">
    <location>
        <begin position="20"/>
        <end position="44"/>
    </location>
</feature>
<evidence type="ECO:0000259" key="7">
    <source>
        <dbReference type="PROSITE" id="PS50850"/>
    </source>
</evidence>
<proteinExistence type="predicted"/>